<keyword evidence="3" id="KW-1185">Reference proteome</keyword>
<dbReference type="EMBL" id="JBHSCN010000003">
    <property type="protein sequence ID" value="MFC4242930.1"/>
    <property type="molecule type" value="Genomic_DNA"/>
</dbReference>
<evidence type="ECO:0000313" key="2">
    <source>
        <dbReference type="EMBL" id="MFC4242930.1"/>
    </source>
</evidence>
<proteinExistence type="predicted"/>
<feature type="transmembrane region" description="Helical" evidence="1">
    <location>
        <begin position="6"/>
        <end position="24"/>
    </location>
</feature>
<keyword evidence="1" id="KW-0472">Membrane</keyword>
<name>A0ABV8Q688_9MICO</name>
<keyword evidence="1" id="KW-1133">Transmembrane helix</keyword>
<evidence type="ECO:0000256" key="1">
    <source>
        <dbReference type="SAM" id="Phobius"/>
    </source>
</evidence>
<accession>A0ABV8Q688</accession>
<sequence length="99" mass="10438">MTAMWDLAAGVLILSGVLPGLYLAARGTAAARLVGLQLASVTTALVLSALAIAEKQTSYLIVPLALSILLVTGTLVFTRLLRQRGQRLQDARDGVGHER</sequence>
<reference evidence="3" key="1">
    <citation type="journal article" date="2019" name="Int. J. Syst. Evol. Microbiol.">
        <title>The Global Catalogue of Microorganisms (GCM) 10K type strain sequencing project: providing services to taxonomists for standard genome sequencing and annotation.</title>
        <authorList>
            <consortium name="The Broad Institute Genomics Platform"/>
            <consortium name="The Broad Institute Genome Sequencing Center for Infectious Disease"/>
            <person name="Wu L."/>
            <person name="Ma J."/>
        </authorList>
    </citation>
    <scope>NUCLEOTIDE SEQUENCE [LARGE SCALE GENOMIC DNA]</scope>
    <source>
        <strain evidence="3">CGMCC 1.10363</strain>
    </source>
</reference>
<feature type="transmembrane region" description="Helical" evidence="1">
    <location>
        <begin position="33"/>
        <end position="53"/>
    </location>
</feature>
<dbReference type="Proteomes" id="UP001595900">
    <property type="component" value="Unassembled WGS sequence"/>
</dbReference>
<protein>
    <submittedName>
        <fullName evidence="2">Uncharacterized protein</fullName>
    </submittedName>
</protein>
<organism evidence="2 3">
    <name type="scientific">Gryllotalpicola reticulitermitis</name>
    <dbReference type="NCBI Taxonomy" id="1184153"/>
    <lineage>
        <taxon>Bacteria</taxon>
        <taxon>Bacillati</taxon>
        <taxon>Actinomycetota</taxon>
        <taxon>Actinomycetes</taxon>
        <taxon>Micrococcales</taxon>
        <taxon>Microbacteriaceae</taxon>
        <taxon>Gryllotalpicola</taxon>
    </lineage>
</organism>
<dbReference type="RefSeq" id="WP_390227884.1">
    <property type="nucleotide sequence ID" value="NZ_JBHSCN010000003.1"/>
</dbReference>
<keyword evidence="1" id="KW-0812">Transmembrane</keyword>
<feature type="transmembrane region" description="Helical" evidence="1">
    <location>
        <begin position="59"/>
        <end position="81"/>
    </location>
</feature>
<evidence type="ECO:0000313" key="3">
    <source>
        <dbReference type="Proteomes" id="UP001595900"/>
    </source>
</evidence>
<comment type="caution">
    <text evidence="2">The sequence shown here is derived from an EMBL/GenBank/DDBJ whole genome shotgun (WGS) entry which is preliminary data.</text>
</comment>
<gene>
    <name evidence="2" type="ORF">ACFOYW_06070</name>
</gene>